<sequence>MSQRNSGNKFDILIIGGGLSGLTSALRIHQRDPSLHVALMEATNVIGGQLRFNHLGELGAKWITEDQYHIYTLLKDLNVSIRRRNIEQSQSLKRYWQLDGGIFAALAKYELKRYIDELEFMLEYRAGELKRFIEIPNGLLEFSTQELITKMLEHMEYIHIIYGHKVSEIFQYREHVEVLDSQNIKYTAQTIILAIPWQQIQEIQFHPPLPLELQRAPRNENKTKYVLTSFLASYREAYWQKSGYTGQYLWLEPFLMAHQYHNNTIYGHYLHEEGIEPLVKSLILHKLAEAFGEEMLLPLEYSQHTFELPALDHAPRTTPWNRVIWSSSASAGTCYRGLLGGAVQSGYRAAMNALLICRPQLVTWQDISEIQCSLNLPLRKRTILKRWLSSWNLYSIATNVVFWMYFDESLLPVL</sequence>
<dbReference type="SUPFAM" id="SSF51905">
    <property type="entry name" value="FAD/NAD(P)-binding domain"/>
    <property type="match status" value="1"/>
</dbReference>
<proteinExistence type="predicted"/>
<dbReference type="InterPro" id="IPR036188">
    <property type="entry name" value="FAD/NAD-bd_sf"/>
</dbReference>
<dbReference type="PANTHER" id="PTHR43563:SF1">
    <property type="entry name" value="AMINE OXIDASE [FLAVIN-CONTAINING] B"/>
    <property type="match status" value="1"/>
</dbReference>
<name>A0ABM3V6U2_MUSDO</name>
<dbReference type="PANTHER" id="PTHR43563">
    <property type="entry name" value="AMINE OXIDASE"/>
    <property type="match status" value="1"/>
</dbReference>
<accession>A0ABM3V6U2</accession>
<dbReference type="Proteomes" id="UP001652621">
    <property type="component" value="Unplaced"/>
</dbReference>
<evidence type="ECO:0000313" key="2">
    <source>
        <dbReference type="RefSeq" id="XP_058981504.1"/>
    </source>
</evidence>
<dbReference type="RefSeq" id="XP_058981504.1">
    <property type="nucleotide sequence ID" value="XM_059125521.1"/>
</dbReference>
<gene>
    <name evidence="2" type="primary">LOC131803806</name>
</gene>
<evidence type="ECO:0000313" key="1">
    <source>
        <dbReference type="Proteomes" id="UP001652621"/>
    </source>
</evidence>
<protein>
    <submittedName>
        <fullName evidence="2">Flavin-containing monoamine oxidase AofH</fullName>
    </submittedName>
</protein>
<dbReference type="InterPro" id="IPR050703">
    <property type="entry name" value="Flavin_MAO"/>
</dbReference>
<keyword evidence="1" id="KW-1185">Reference proteome</keyword>
<dbReference type="Gene3D" id="3.50.50.60">
    <property type="entry name" value="FAD/NAD(P)-binding domain"/>
    <property type="match status" value="2"/>
</dbReference>
<dbReference type="GeneID" id="131803806"/>
<organism evidence="1 2">
    <name type="scientific">Musca domestica</name>
    <name type="common">House fly</name>
    <dbReference type="NCBI Taxonomy" id="7370"/>
    <lineage>
        <taxon>Eukaryota</taxon>
        <taxon>Metazoa</taxon>
        <taxon>Ecdysozoa</taxon>
        <taxon>Arthropoda</taxon>
        <taxon>Hexapoda</taxon>
        <taxon>Insecta</taxon>
        <taxon>Pterygota</taxon>
        <taxon>Neoptera</taxon>
        <taxon>Endopterygota</taxon>
        <taxon>Diptera</taxon>
        <taxon>Brachycera</taxon>
        <taxon>Muscomorpha</taxon>
        <taxon>Muscoidea</taxon>
        <taxon>Muscidae</taxon>
        <taxon>Musca</taxon>
    </lineage>
</organism>
<reference evidence="2" key="1">
    <citation type="submission" date="2025-08" db="UniProtKB">
        <authorList>
            <consortium name="RefSeq"/>
        </authorList>
    </citation>
    <scope>IDENTIFICATION</scope>
    <source>
        <strain evidence="2">Aabys</strain>
        <tissue evidence="2">Whole body</tissue>
    </source>
</reference>
<dbReference type="Pfam" id="PF13450">
    <property type="entry name" value="NAD_binding_8"/>
    <property type="match status" value="1"/>
</dbReference>